<evidence type="ECO:0000313" key="3">
    <source>
        <dbReference type="Proteomes" id="UP000005237"/>
    </source>
</evidence>
<keyword evidence="3" id="KW-1185">Reference proteome</keyword>
<dbReference type="PANTHER" id="PTHR21479">
    <property type="match status" value="1"/>
</dbReference>
<protein>
    <submittedName>
        <fullName evidence="2">Uncharacterized protein</fullName>
    </submittedName>
</protein>
<dbReference type="EnsemblMetazoa" id="CJA32902.1">
    <property type="protein sequence ID" value="CJA32902.1"/>
    <property type="gene ID" value="WBGene00208749"/>
</dbReference>
<dbReference type="InterPro" id="IPR008588">
    <property type="entry name" value="DUF870_CAE_spp"/>
</dbReference>
<dbReference type="PANTHER" id="PTHR21479:SF22">
    <property type="entry name" value="PROTEIN CBG07241"/>
    <property type="match status" value="1"/>
</dbReference>
<feature type="chain" id="PRO_5035730815" evidence="1">
    <location>
        <begin position="19"/>
        <end position="148"/>
    </location>
</feature>
<dbReference type="Proteomes" id="UP000005237">
    <property type="component" value="Unassembled WGS sequence"/>
</dbReference>
<evidence type="ECO:0000313" key="2">
    <source>
        <dbReference type="EnsemblMetazoa" id="CJA32902.1"/>
    </source>
</evidence>
<keyword evidence="1" id="KW-0732">Signal</keyword>
<evidence type="ECO:0000256" key="1">
    <source>
        <dbReference type="SAM" id="SignalP"/>
    </source>
</evidence>
<accession>A0A8R1IIK8</accession>
<organism evidence="2 3">
    <name type="scientific">Caenorhabditis japonica</name>
    <dbReference type="NCBI Taxonomy" id="281687"/>
    <lineage>
        <taxon>Eukaryota</taxon>
        <taxon>Metazoa</taxon>
        <taxon>Ecdysozoa</taxon>
        <taxon>Nematoda</taxon>
        <taxon>Chromadorea</taxon>
        <taxon>Rhabditida</taxon>
        <taxon>Rhabditina</taxon>
        <taxon>Rhabditomorpha</taxon>
        <taxon>Rhabditoidea</taxon>
        <taxon>Rhabditidae</taxon>
        <taxon>Peloderinae</taxon>
        <taxon>Caenorhabditis</taxon>
    </lineage>
</organism>
<name>A0A8R1IIK8_CAEJA</name>
<reference evidence="2" key="2">
    <citation type="submission" date="2022-06" db="UniProtKB">
        <authorList>
            <consortium name="EnsemblMetazoa"/>
        </authorList>
    </citation>
    <scope>IDENTIFICATION</scope>
    <source>
        <strain evidence="2">DF5081</strain>
    </source>
</reference>
<proteinExistence type="predicted"/>
<dbReference type="Pfam" id="PF05912">
    <property type="entry name" value="DUF870"/>
    <property type="match status" value="1"/>
</dbReference>
<dbReference type="AlphaFoldDB" id="A0A8R1IIK8"/>
<feature type="signal peptide" evidence="1">
    <location>
        <begin position="1"/>
        <end position="18"/>
    </location>
</feature>
<sequence length="148" mass="17283">MKLLPLLQLVVLACWTEATEFEATGAVHCDKPGQTWCFWLTFYEEDFIKDDVFEAIGAKCSRRQSWPYQLKGVEHGDGLFDTHFEVALHVRHNCTKYGELREMWKFEKPYPVTMRKISVEWSPVLTNQGKVISFPGQEWSQSSKFDNE</sequence>
<reference evidence="3" key="1">
    <citation type="submission" date="2010-08" db="EMBL/GenBank/DDBJ databases">
        <authorList>
            <consortium name="Caenorhabditis japonica Sequencing Consortium"/>
            <person name="Wilson R.K."/>
        </authorList>
    </citation>
    <scope>NUCLEOTIDE SEQUENCE [LARGE SCALE GENOMIC DNA]</scope>
    <source>
        <strain evidence="3">DF5081</strain>
    </source>
</reference>